<organism evidence="1 2">
    <name type="scientific">Roseicella aerolata</name>
    <dbReference type="NCBI Taxonomy" id="2883479"/>
    <lineage>
        <taxon>Bacteria</taxon>
        <taxon>Pseudomonadati</taxon>
        <taxon>Pseudomonadota</taxon>
        <taxon>Alphaproteobacteria</taxon>
        <taxon>Acetobacterales</taxon>
        <taxon>Roseomonadaceae</taxon>
        <taxon>Roseicella</taxon>
    </lineage>
</organism>
<dbReference type="AlphaFoldDB" id="A0A9X1IFA0"/>
<dbReference type="RefSeq" id="WP_226609442.1">
    <property type="nucleotide sequence ID" value="NZ_JAJAQI010000022.1"/>
</dbReference>
<dbReference type="EMBL" id="JAJAQI010000022">
    <property type="protein sequence ID" value="MCB4823126.1"/>
    <property type="molecule type" value="Genomic_DNA"/>
</dbReference>
<keyword evidence="2" id="KW-1185">Reference proteome</keyword>
<dbReference type="Proteomes" id="UP001139311">
    <property type="component" value="Unassembled WGS sequence"/>
</dbReference>
<protein>
    <submittedName>
        <fullName evidence="1">Uncharacterized protein</fullName>
    </submittedName>
</protein>
<evidence type="ECO:0000313" key="1">
    <source>
        <dbReference type="EMBL" id="MCB4823126.1"/>
    </source>
</evidence>
<name>A0A9X1IFA0_9PROT</name>
<evidence type="ECO:0000313" key="2">
    <source>
        <dbReference type="Proteomes" id="UP001139311"/>
    </source>
</evidence>
<sequence>MRYRLIDLTGGQAVLSGAIPGRKLLSTLIAGTRSSETPTPAFLDFDQVEVATASFLREAVIGFRDYARQSLPNVYPVVANLLPAVAEELEFFVRARSDALWSCELDAHDRVLGARLIGDLDPAQRSTFEAVIELGAITAPELAARFASQGIGPTAWNNRLSALATKGLLVERKQGKSKSFSPLLETA</sequence>
<comment type="caution">
    <text evidence="1">The sequence shown here is derived from an EMBL/GenBank/DDBJ whole genome shotgun (WGS) entry which is preliminary data.</text>
</comment>
<reference evidence="1" key="1">
    <citation type="submission" date="2021-10" db="EMBL/GenBank/DDBJ databases">
        <title>Roseicella aerolatum sp. nov., isolated from aerosols of e-waste dismantling site.</title>
        <authorList>
            <person name="Qin T."/>
        </authorList>
    </citation>
    <scope>NUCLEOTIDE SEQUENCE</scope>
    <source>
        <strain evidence="1">GB24</strain>
    </source>
</reference>
<accession>A0A9X1IFA0</accession>
<proteinExistence type="predicted"/>
<gene>
    <name evidence="1" type="ORF">LHA35_15435</name>
</gene>